<protein>
    <recommendedName>
        <fullName evidence="6">C2H2-type domain-containing protein</fullName>
    </recommendedName>
</protein>
<dbReference type="Proteomes" id="UP000250043">
    <property type="component" value="Unassembled WGS sequence"/>
</dbReference>
<dbReference type="SMART" id="SM00355">
    <property type="entry name" value="ZnF_C2H2"/>
    <property type="match status" value="3"/>
</dbReference>
<dbReference type="PANTHER" id="PTHR23235">
    <property type="entry name" value="KRUEPPEL-LIKE TRANSCRIPTION FACTOR"/>
    <property type="match status" value="1"/>
</dbReference>
<proteinExistence type="predicted"/>
<keyword evidence="2 4" id="KW-0863">Zinc-finger</keyword>
<evidence type="ECO:0000259" key="6">
    <source>
        <dbReference type="PROSITE" id="PS50157"/>
    </source>
</evidence>
<dbReference type="OrthoDB" id="8117402at2759"/>
<keyword evidence="1" id="KW-0479">Metal-binding</keyword>
<evidence type="ECO:0000313" key="8">
    <source>
        <dbReference type="Proteomes" id="UP000250043"/>
    </source>
</evidence>
<name>A0A8E2AYH2_9APHY</name>
<dbReference type="SUPFAM" id="SSF57667">
    <property type="entry name" value="beta-beta-alpha zinc fingers"/>
    <property type="match status" value="1"/>
</dbReference>
<organism evidence="7 8">
    <name type="scientific">Obba rivulosa</name>
    <dbReference type="NCBI Taxonomy" id="1052685"/>
    <lineage>
        <taxon>Eukaryota</taxon>
        <taxon>Fungi</taxon>
        <taxon>Dikarya</taxon>
        <taxon>Basidiomycota</taxon>
        <taxon>Agaricomycotina</taxon>
        <taxon>Agaricomycetes</taxon>
        <taxon>Polyporales</taxon>
        <taxon>Gelatoporiaceae</taxon>
        <taxon>Obba</taxon>
    </lineage>
</organism>
<sequence>MDNLSHCPYPLVGLFADVNMRELAANAESSILGVNPADIMGDTLLKLEEVETPVPDDPTKMCVQEAPSPELDAGPIDNTAFTAVFPEEAISAIVSVLSASNREQEEVMDTLMSTAQMVKRVPPIKHEEPLVIPVLPLHAPLACRSSLVDMNASPMVLGDLQYPLPPAKIIEPQSPILNAHQGVQLEDLRRRAEEFRQRNPGVELDKSWLQEFAGRLSQRGELIDEYRCYVLGCMQRNKRRDHILVHVGSHVEHRPFQCGFCGMRFLRKNECKRHESSHAGRKPYSCPICAQNYQDRSFVRQDLLKRHMRVTHGVQPDAGSRRRRTLTKEEDYWQ</sequence>
<reference evidence="7 8" key="1">
    <citation type="submission" date="2016-07" db="EMBL/GenBank/DDBJ databases">
        <title>Draft genome of the white-rot fungus Obba rivulosa 3A-2.</title>
        <authorList>
            <consortium name="DOE Joint Genome Institute"/>
            <person name="Miettinen O."/>
            <person name="Riley R."/>
            <person name="Acob R."/>
            <person name="Barry K."/>
            <person name="Cullen D."/>
            <person name="De Vries R."/>
            <person name="Hainaut M."/>
            <person name="Hatakka A."/>
            <person name="Henrissat B."/>
            <person name="Hilden K."/>
            <person name="Kuo R."/>
            <person name="Labutti K."/>
            <person name="Lipzen A."/>
            <person name="Makela M.R."/>
            <person name="Sandor L."/>
            <person name="Spatafora J.W."/>
            <person name="Grigoriev I.V."/>
            <person name="Hibbett D.S."/>
        </authorList>
    </citation>
    <scope>NUCLEOTIDE SEQUENCE [LARGE SCALE GENOMIC DNA]</scope>
    <source>
        <strain evidence="7 8">3A-2</strain>
    </source>
</reference>
<keyword evidence="8" id="KW-1185">Reference proteome</keyword>
<gene>
    <name evidence="7" type="ORF">OBBRIDRAFT_818054</name>
</gene>
<evidence type="ECO:0000256" key="1">
    <source>
        <dbReference type="ARBA" id="ARBA00022723"/>
    </source>
</evidence>
<evidence type="ECO:0000256" key="5">
    <source>
        <dbReference type="SAM" id="MobiDB-lite"/>
    </source>
</evidence>
<feature type="domain" description="C2H2-type" evidence="6">
    <location>
        <begin position="256"/>
        <end position="283"/>
    </location>
</feature>
<dbReference type="InterPro" id="IPR036236">
    <property type="entry name" value="Znf_C2H2_sf"/>
</dbReference>
<evidence type="ECO:0000313" key="7">
    <source>
        <dbReference type="EMBL" id="OCH92886.1"/>
    </source>
</evidence>
<dbReference type="InterPro" id="IPR013087">
    <property type="entry name" value="Znf_C2H2_type"/>
</dbReference>
<dbReference type="PROSITE" id="PS50157">
    <property type="entry name" value="ZINC_FINGER_C2H2_2"/>
    <property type="match status" value="2"/>
</dbReference>
<evidence type="ECO:0000256" key="3">
    <source>
        <dbReference type="ARBA" id="ARBA00022833"/>
    </source>
</evidence>
<dbReference type="GO" id="GO:0008270">
    <property type="term" value="F:zinc ion binding"/>
    <property type="evidence" value="ECO:0007669"/>
    <property type="project" value="UniProtKB-KW"/>
</dbReference>
<accession>A0A8E2AYH2</accession>
<keyword evidence="3" id="KW-0862">Zinc</keyword>
<feature type="region of interest" description="Disordered" evidence="5">
    <location>
        <begin position="311"/>
        <end position="334"/>
    </location>
</feature>
<feature type="domain" description="C2H2-type" evidence="6">
    <location>
        <begin position="226"/>
        <end position="255"/>
    </location>
</feature>
<dbReference type="Gene3D" id="3.30.160.60">
    <property type="entry name" value="Classic Zinc Finger"/>
    <property type="match status" value="2"/>
</dbReference>
<evidence type="ECO:0000256" key="2">
    <source>
        <dbReference type="ARBA" id="ARBA00022771"/>
    </source>
</evidence>
<dbReference type="AlphaFoldDB" id="A0A8E2AYH2"/>
<evidence type="ECO:0000256" key="4">
    <source>
        <dbReference type="PROSITE-ProRule" id="PRU00042"/>
    </source>
</evidence>
<dbReference type="EMBL" id="KV722362">
    <property type="protein sequence ID" value="OCH92886.1"/>
    <property type="molecule type" value="Genomic_DNA"/>
</dbReference>
<dbReference type="PROSITE" id="PS00028">
    <property type="entry name" value="ZINC_FINGER_C2H2_1"/>
    <property type="match status" value="1"/>
</dbReference>